<dbReference type="Proteomes" id="UP000019678">
    <property type="component" value="Unassembled WGS sequence"/>
</dbReference>
<dbReference type="AlphaFoldDB" id="A0A017SXE0"/>
<keyword evidence="2" id="KW-1133">Transmembrane helix</keyword>
<feature type="region of interest" description="Disordered" evidence="1">
    <location>
        <begin position="1"/>
        <end position="23"/>
    </location>
</feature>
<evidence type="ECO:0000313" key="3">
    <source>
        <dbReference type="EMBL" id="EYF01639.1"/>
    </source>
</evidence>
<evidence type="ECO:0000256" key="1">
    <source>
        <dbReference type="SAM" id="MobiDB-lite"/>
    </source>
</evidence>
<sequence length="267" mass="28802">MSSVQGPGGWGAYRTAHERVPRPPRAATPLAKQLIFSYQGSQAVLRIIGLAFMAMGGLMSVIFCWGLPVDVALALGGRRAQGTVETTRLNTKVSINGEHPTEIAFRYEVGGKAYRAESSTLDGSIVSAARGGGPVPVEILPVHPQWARVQGTSVSPFGLLGLLVLVFPVVGAGLLFHAVRSNLREIRAYRHGIPVTGLVVKRGQDTTVEVNGRHPYEVVWEFQVAQARHRGRLSHMDGALLERALPGNEVTVLYDPANPAVNTVWFD</sequence>
<dbReference type="STRING" id="1192034.CAP_7958"/>
<gene>
    <name evidence="3" type="ORF">CAP_7958</name>
</gene>
<dbReference type="RefSeq" id="WP_044249029.1">
    <property type="nucleotide sequence ID" value="NZ_ASRX01000075.1"/>
</dbReference>
<reference evidence="3 4" key="1">
    <citation type="submission" date="2013-05" db="EMBL/GenBank/DDBJ databases">
        <title>Genome assembly of Chondromyces apiculatus DSM 436.</title>
        <authorList>
            <person name="Sharma G."/>
            <person name="Khatri I."/>
            <person name="Kaur C."/>
            <person name="Mayilraj S."/>
            <person name="Subramanian S."/>
        </authorList>
    </citation>
    <scope>NUCLEOTIDE SEQUENCE [LARGE SCALE GENOMIC DNA]</scope>
    <source>
        <strain evidence="3 4">DSM 436</strain>
    </source>
</reference>
<comment type="caution">
    <text evidence="3">The sequence shown here is derived from an EMBL/GenBank/DDBJ whole genome shotgun (WGS) entry which is preliminary data.</text>
</comment>
<dbReference type="eggNOG" id="ENOG5033IC8">
    <property type="taxonomic scope" value="Bacteria"/>
</dbReference>
<organism evidence="3 4">
    <name type="scientific">Chondromyces apiculatus DSM 436</name>
    <dbReference type="NCBI Taxonomy" id="1192034"/>
    <lineage>
        <taxon>Bacteria</taxon>
        <taxon>Pseudomonadati</taxon>
        <taxon>Myxococcota</taxon>
        <taxon>Polyangia</taxon>
        <taxon>Polyangiales</taxon>
        <taxon>Polyangiaceae</taxon>
        <taxon>Chondromyces</taxon>
    </lineage>
</organism>
<name>A0A017SXE0_9BACT</name>
<feature type="transmembrane region" description="Helical" evidence="2">
    <location>
        <begin position="43"/>
        <end position="68"/>
    </location>
</feature>
<proteinExistence type="predicted"/>
<dbReference type="OrthoDB" id="2242169at2"/>
<dbReference type="EMBL" id="ASRX01000075">
    <property type="protein sequence ID" value="EYF01639.1"/>
    <property type="molecule type" value="Genomic_DNA"/>
</dbReference>
<evidence type="ECO:0000313" key="4">
    <source>
        <dbReference type="Proteomes" id="UP000019678"/>
    </source>
</evidence>
<feature type="transmembrane region" description="Helical" evidence="2">
    <location>
        <begin position="157"/>
        <end position="179"/>
    </location>
</feature>
<evidence type="ECO:0000256" key="2">
    <source>
        <dbReference type="SAM" id="Phobius"/>
    </source>
</evidence>
<feature type="compositionally biased region" description="Gly residues" evidence="1">
    <location>
        <begin position="1"/>
        <end position="11"/>
    </location>
</feature>
<protein>
    <recommendedName>
        <fullName evidence="5">DUF3592 domain-containing protein</fullName>
    </recommendedName>
</protein>
<keyword evidence="4" id="KW-1185">Reference proteome</keyword>
<keyword evidence="2" id="KW-0472">Membrane</keyword>
<accession>A0A017SXE0</accession>
<keyword evidence="2" id="KW-0812">Transmembrane</keyword>
<evidence type="ECO:0008006" key="5">
    <source>
        <dbReference type="Google" id="ProtNLM"/>
    </source>
</evidence>